<evidence type="ECO:0000313" key="2">
    <source>
        <dbReference type="EMBL" id="OOK75676.1"/>
    </source>
</evidence>
<feature type="compositionally biased region" description="Low complexity" evidence="1">
    <location>
        <begin position="99"/>
        <end position="119"/>
    </location>
</feature>
<dbReference type="EMBL" id="MVBM01000003">
    <property type="protein sequence ID" value="OOK75676.1"/>
    <property type="molecule type" value="Genomic_DNA"/>
</dbReference>
<comment type="caution">
    <text evidence="2">The sequence shown here is derived from an EMBL/GenBank/DDBJ whole genome shotgun (WGS) entry which is preliminary data.</text>
</comment>
<evidence type="ECO:0000256" key="1">
    <source>
        <dbReference type="SAM" id="MobiDB-lite"/>
    </source>
</evidence>
<protein>
    <submittedName>
        <fullName evidence="2">Uncharacterized protein</fullName>
    </submittedName>
</protein>
<gene>
    <name evidence="2" type="ORF">BZL30_3678</name>
</gene>
<organism evidence="2 3">
    <name type="scientific">Mycobacterium kansasii</name>
    <dbReference type="NCBI Taxonomy" id="1768"/>
    <lineage>
        <taxon>Bacteria</taxon>
        <taxon>Bacillati</taxon>
        <taxon>Actinomycetota</taxon>
        <taxon>Actinomycetes</taxon>
        <taxon>Mycobacteriales</taxon>
        <taxon>Mycobacteriaceae</taxon>
        <taxon>Mycobacterium</taxon>
    </lineage>
</organism>
<dbReference type="AlphaFoldDB" id="A0A1V3XA83"/>
<accession>A0A1V3XA83</accession>
<sequence length="142" mass="15062">MSPPVRSTGSPLPRVDRSRSICASDGSRCCAAVAQAGRPACGGACRPPGSFEVRDRKWGAVMSIPNQPRDPSSGPPWANSRMATDHRRIPMFLPSGAIRVSRSPPTRLTPTPVSPATTRRGTRTRLMGTMPPAACLCPTSLL</sequence>
<proteinExistence type="predicted"/>
<name>A0A1V3XA83_MYCKA</name>
<feature type="region of interest" description="Disordered" evidence="1">
    <location>
        <begin position="95"/>
        <end position="119"/>
    </location>
</feature>
<reference evidence="2 3" key="1">
    <citation type="submission" date="2017-02" db="EMBL/GenBank/DDBJ databases">
        <title>Complete genome sequences of Mycobacterium kansasii strains isolated from rhesus macaques.</title>
        <authorList>
            <person name="Panda A."/>
            <person name="Nagaraj S."/>
            <person name="Zhao X."/>
            <person name="Tettelin H."/>
            <person name="Detolla L.J."/>
        </authorList>
    </citation>
    <scope>NUCLEOTIDE SEQUENCE [LARGE SCALE GENOMIC DNA]</scope>
    <source>
        <strain evidence="2 3">11-3813</strain>
    </source>
</reference>
<evidence type="ECO:0000313" key="3">
    <source>
        <dbReference type="Proteomes" id="UP000189229"/>
    </source>
</evidence>
<dbReference type="Proteomes" id="UP000189229">
    <property type="component" value="Unassembled WGS sequence"/>
</dbReference>